<name>K0RM44_THAOC</name>
<protein>
    <submittedName>
        <fullName evidence="2">Uncharacterized protein</fullName>
    </submittedName>
</protein>
<evidence type="ECO:0000256" key="1">
    <source>
        <dbReference type="SAM" id="MobiDB-lite"/>
    </source>
</evidence>
<accession>K0RM44</accession>
<evidence type="ECO:0000313" key="2">
    <source>
        <dbReference type="EMBL" id="EJK47792.1"/>
    </source>
</evidence>
<dbReference type="EMBL" id="AGNL01046625">
    <property type="protein sequence ID" value="EJK47792.1"/>
    <property type="molecule type" value="Genomic_DNA"/>
</dbReference>
<gene>
    <name evidence="2" type="ORF">THAOC_33468</name>
</gene>
<comment type="caution">
    <text evidence="2">The sequence shown here is derived from an EMBL/GenBank/DDBJ whole genome shotgun (WGS) entry which is preliminary data.</text>
</comment>
<keyword evidence="3" id="KW-1185">Reference proteome</keyword>
<reference evidence="2 3" key="1">
    <citation type="journal article" date="2012" name="Genome Biol.">
        <title>Genome and low-iron response of an oceanic diatom adapted to chronic iron limitation.</title>
        <authorList>
            <person name="Lommer M."/>
            <person name="Specht M."/>
            <person name="Roy A.S."/>
            <person name="Kraemer L."/>
            <person name="Andreson R."/>
            <person name="Gutowska M.A."/>
            <person name="Wolf J."/>
            <person name="Bergner S.V."/>
            <person name="Schilhabel M.B."/>
            <person name="Klostermeier U.C."/>
            <person name="Beiko R.G."/>
            <person name="Rosenstiel P."/>
            <person name="Hippler M."/>
            <person name="Laroche J."/>
        </authorList>
    </citation>
    <scope>NUCLEOTIDE SEQUENCE [LARGE SCALE GENOMIC DNA]</scope>
    <source>
        <strain evidence="2 3">CCMP1005</strain>
    </source>
</reference>
<dbReference type="Proteomes" id="UP000266841">
    <property type="component" value="Unassembled WGS sequence"/>
</dbReference>
<sequence>MAGINGYRSTPTLHLNLTDDSNVELFPFCSGRMRNAMAQDARAHDRDARFAVLERLAANLGRERRVGRRPAARHRAVLSSRPAEDGATERNGLAVRAIETGTHYRTTEGTGTRTGR</sequence>
<proteinExistence type="predicted"/>
<feature type="region of interest" description="Disordered" evidence="1">
    <location>
        <begin position="71"/>
        <end position="116"/>
    </location>
</feature>
<feature type="compositionally biased region" description="Low complexity" evidence="1">
    <location>
        <begin position="100"/>
        <end position="116"/>
    </location>
</feature>
<dbReference type="AlphaFoldDB" id="K0RM44"/>
<organism evidence="2 3">
    <name type="scientific">Thalassiosira oceanica</name>
    <name type="common">Marine diatom</name>
    <dbReference type="NCBI Taxonomy" id="159749"/>
    <lineage>
        <taxon>Eukaryota</taxon>
        <taxon>Sar</taxon>
        <taxon>Stramenopiles</taxon>
        <taxon>Ochrophyta</taxon>
        <taxon>Bacillariophyta</taxon>
        <taxon>Coscinodiscophyceae</taxon>
        <taxon>Thalassiosirophycidae</taxon>
        <taxon>Thalassiosirales</taxon>
        <taxon>Thalassiosiraceae</taxon>
        <taxon>Thalassiosira</taxon>
    </lineage>
</organism>
<evidence type="ECO:0000313" key="3">
    <source>
        <dbReference type="Proteomes" id="UP000266841"/>
    </source>
</evidence>